<comment type="caution">
    <text evidence="2">The sequence shown here is derived from an EMBL/GenBank/DDBJ whole genome shotgun (WGS) entry which is preliminary data.</text>
</comment>
<keyword evidence="3" id="KW-1185">Reference proteome</keyword>
<evidence type="ECO:0000313" key="3">
    <source>
        <dbReference type="Proteomes" id="UP000799776"/>
    </source>
</evidence>
<dbReference type="EMBL" id="ML978722">
    <property type="protein sequence ID" value="KAF2086934.1"/>
    <property type="molecule type" value="Genomic_DNA"/>
</dbReference>
<dbReference type="Proteomes" id="UP000799776">
    <property type="component" value="Unassembled WGS sequence"/>
</dbReference>
<organism evidence="2 3">
    <name type="scientific">Saccharata proteae CBS 121410</name>
    <dbReference type="NCBI Taxonomy" id="1314787"/>
    <lineage>
        <taxon>Eukaryota</taxon>
        <taxon>Fungi</taxon>
        <taxon>Dikarya</taxon>
        <taxon>Ascomycota</taxon>
        <taxon>Pezizomycotina</taxon>
        <taxon>Dothideomycetes</taxon>
        <taxon>Dothideomycetes incertae sedis</taxon>
        <taxon>Botryosphaeriales</taxon>
        <taxon>Saccharataceae</taxon>
        <taxon>Saccharata</taxon>
    </lineage>
</organism>
<evidence type="ECO:0000256" key="1">
    <source>
        <dbReference type="SAM" id="MobiDB-lite"/>
    </source>
</evidence>
<reference evidence="2" key="1">
    <citation type="journal article" date="2020" name="Stud. Mycol.">
        <title>101 Dothideomycetes genomes: a test case for predicting lifestyles and emergence of pathogens.</title>
        <authorList>
            <person name="Haridas S."/>
            <person name="Albert R."/>
            <person name="Binder M."/>
            <person name="Bloem J."/>
            <person name="Labutti K."/>
            <person name="Salamov A."/>
            <person name="Andreopoulos B."/>
            <person name="Baker S."/>
            <person name="Barry K."/>
            <person name="Bills G."/>
            <person name="Bluhm B."/>
            <person name="Cannon C."/>
            <person name="Castanera R."/>
            <person name="Culley D."/>
            <person name="Daum C."/>
            <person name="Ezra D."/>
            <person name="Gonzalez J."/>
            <person name="Henrissat B."/>
            <person name="Kuo A."/>
            <person name="Liang C."/>
            <person name="Lipzen A."/>
            <person name="Lutzoni F."/>
            <person name="Magnuson J."/>
            <person name="Mondo S."/>
            <person name="Nolan M."/>
            <person name="Ohm R."/>
            <person name="Pangilinan J."/>
            <person name="Park H.-J."/>
            <person name="Ramirez L."/>
            <person name="Alfaro M."/>
            <person name="Sun H."/>
            <person name="Tritt A."/>
            <person name="Yoshinaga Y."/>
            <person name="Zwiers L.-H."/>
            <person name="Turgeon B."/>
            <person name="Goodwin S."/>
            <person name="Spatafora J."/>
            <person name="Crous P."/>
            <person name="Grigoriev I."/>
        </authorList>
    </citation>
    <scope>NUCLEOTIDE SEQUENCE</scope>
    <source>
        <strain evidence="2">CBS 121410</strain>
    </source>
</reference>
<gene>
    <name evidence="2" type="ORF">K490DRAFT_57402</name>
</gene>
<name>A0A9P4HS22_9PEZI</name>
<accession>A0A9P4HS22</accession>
<sequence>MSLCEEKLWGPEVAMVEDDRVCKDLATHRTRGIFGDSRFVLVTTLEGVPPSQQPLVPLEVATVTQPSAVPTVRRKLHNQGRSDKPGSRAAGKPGSRTANIRPGRSSTSSVKFRRPAPVRRRQPHRLAAPFGSRENWNTRRTKNRRRHGTGVRVFLPWFASLKLPLHPSRMPRCLPAVRGPPSAVINLAGVVTVVVAVRLNATLPLPHDLHK</sequence>
<protein>
    <submittedName>
        <fullName evidence="2">Uncharacterized protein</fullName>
    </submittedName>
</protein>
<dbReference type="AlphaFoldDB" id="A0A9P4HS22"/>
<evidence type="ECO:0000313" key="2">
    <source>
        <dbReference type="EMBL" id="KAF2086934.1"/>
    </source>
</evidence>
<proteinExistence type="predicted"/>
<feature type="region of interest" description="Disordered" evidence="1">
    <location>
        <begin position="67"/>
        <end position="123"/>
    </location>
</feature>
<feature type="compositionally biased region" description="Basic residues" evidence="1">
    <location>
        <begin position="111"/>
        <end position="123"/>
    </location>
</feature>